<evidence type="ECO:0000256" key="3">
    <source>
        <dbReference type="ARBA" id="ARBA00022676"/>
    </source>
</evidence>
<dbReference type="PANTHER" id="PTHR43398">
    <property type="entry name" value="DOLICHOL-PHOSPHATE MANNOSYLTRANSFERASE SUBUNIT 1"/>
    <property type="match status" value="1"/>
</dbReference>
<evidence type="ECO:0000256" key="6">
    <source>
        <dbReference type="ARBA" id="ARBA00022989"/>
    </source>
</evidence>
<keyword evidence="3" id="KW-0328">Glycosyltransferase</keyword>
<evidence type="ECO:0000256" key="2">
    <source>
        <dbReference type="ARBA" id="ARBA00006739"/>
    </source>
</evidence>
<evidence type="ECO:0000259" key="9">
    <source>
        <dbReference type="Pfam" id="PF00535"/>
    </source>
</evidence>
<keyword evidence="4" id="KW-0808">Transferase</keyword>
<dbReference type="Pfam" id="PF04138">
    <property type="entry name" value="GtrA_DPMS_TM"/>
    <property type="match status" value="1"/>
</dbReference>
<evidence type="ECO:0000256" key="1">
    <source>
        <dbReference type="ARBA" id="ARBA00004141"/>
    </source>
</evidence>
<feature type="domain" description="GtrA/DPMS transmembrane" evidence="10">
    <location>
        <begin position="255"/>
        <end position="373"/>
    </location>
</feature>
<accession>A0A382FQW1</accession>
<evidence type="ECO:0000256" key="5">
    <source>
        <dbReference type="ARBA" id="ARBA00022692"/>
    </source>
</evidence>
<comment type="similarity">
    <text evidence="2">Belongs to the glycosyltransferase 2 family.</text>
</comment>
<dbReference type="GO" id="GO:0000271">
    <property type="term" value="P:polysaccharide biosynthetic process"/>
    <property type="evidence" value="ECO:0007669"/>
    <property type="project" value="InterPro"/>
</dbReference>
<dbReference type="CDD" id="cd06442">
    <property type="entry name" value="DPM1_like"/>
    <property type="match status" value="1"/>
</dbReference>
<evidence type="ECO:0000256" key="4">
    <source>
        <dbReference type="ARBA" id="ARBA00022679"/>
    </source>
</evidence>
<name>A0A382FQW1_9ZZZZ</name>
<gene>
    <name evidence="11" type="ORF">METZ01_LOCUS217608</name>
</gene>
<dbReference type="GO" id="GO:0004582">
    <property type="term" value="F:dolichyl-phosphate beta-D-mannosyltransferase activity"/>
    <property type="evidence" value="ECO:0007669"/>
    <property type="project" value="InterPro"/>
</dbReference>
<proteinExistence type="inferred from homology"/>
<dbReference type="AlphaFoldDB" id="A0A382FQW1"/>
<evidence type="ECO:0000259" key="10">
    <source>
        <dbReference type="Pfam" id="PF04138"/>
    </source>
</evidence>
<dbReference type="PANTHER" id="PTHR43398:SF1">
    <property type="entry name" value="DOLICHOL-PHOSPHATE MANNOSYLTRANSFERASE SUBUNIT 1"/>
    <property type="match status" value="1"/>
</dbReference>
<dbReference type="InterPro" id="IPR029044">
    <property type="entry name" value="Nucleotide-diphossugar_trans"/>
</dbReference>
<dbReference type="Pfam" id="PF00535">
    <property type="entry name" value="Glycos_transf_2"/>
    <property type="match status" value="1"/>
</dbReference>
<reference evidence="11" key="1">
    <citation type="submission" date="2018-05" db="EMBL/GenBank/DDBJ databases">
        <authorList>
            <person name="Lanie J.A."/>
            <person name="Ng W.-L."/>
            <person name="Kazmierczak K.M."/>
            <person name="Andrzejewski T.M."/>
            <person name="Davidsen T.M."/>
            <person name="Wayne K.J."/>
            <person name="Tettelin H."/>
            <person name="Glass J.I."/>
            <person name="Rusch D."/>
            <person name="Podicherti R."/>
            <person name="Tsui H.-C.T."/>
            <person name="Winkler M.E."/>
        </authorList>
    </citation>
    <scope>NUCLEOTIDE SEQUENCE</scope>
</reference>
<dbReference type="InterPro" id="IPR039528">
    <property type="entry name" value="DPM1-like"/>
</dbReference>
<dbReference type="GO" id="GO:0016020">
    <property type="term" value="C:membrane"/>
    <property type="evidence" value="ECO:0007669"/>
    <property type="project" value="UniProtKB-SubCell"/>
</dbReference>
<feature type="domain" description="Glycosyltransferase 2-like" evidence="9">
    <location>
        <begin position="15"/>
        <end position="140"/>
    </location>
</feature>
<evidence type="ECO:0000256" key="7">
    <source>
        <dbReference type="ARBA" id="ARBA00023136"/>
    </source>
</evidence>
<evidence type="ECO:0000313" key="11">
    <source>
        <dbReference type="EMBL" id="SVB64754.1"/>
    </source>
</evidence>
<dbReference type="InterPro" id="IPR007267">
    <property type="entry name" value="GtrA_DPMS_TM"/>
</dbReference>
<feature type="transmembrane region" description="Helical" evidence="8">
    <location>
        <begin position="320"/>
        <end position="341"/>
    </location>
</feature>
<feature type="transmembrane region" description="Helical" evidence="8">
    <location>
        <begin position="253"/>
        <end position="274"/>
    </location>
</feature>
<keyword evidence="5 8" id="KW-0812">Transmembrane</keyword>
<protein>
    <recommendedName>
        <fullName evidence="12">GtrA-like protein domain-containing protein</fullName>
    </recommendedName>
</protein>
<feature type="transmembrane region" description="Helical" evidence="8">
    <location>
        <begin position="280"/>
        <end position="300"/>
    </location>
</feature>
<evidence type="ECO:0008006" key="12">
    <source>
        <dbReference type="Google" id="ProtNLM"/>
    </source>
</evidence>
<dbReference type="GO" id="GO:0009247">
    <property type="term" value="P:glycolipid biosynthetic process"/>
    <property type="evidence" value="ECO:0007669"/>
    <property type="project" value="TreeGrafter"/>
</dbReference>
<organism evidence="11">
    <name type="scientific">marine metagenome</name>
    <dbReference type="NCBI Taxonomy" id="408172"/>
    <lineage>
        <taxon>unclassified sequences</taxon>
        <taxon>metagenomes</taxon>
        <taxon>ecological metagenomes</taxon>
    </lineage>
</organism>
<dbReference type="Gene3D" id="3.90.550.10">
    <property type="entry name" value="Spore Coat Polysaccharide Biosynthesis Protein SpsA, Chain A"/>
    <property type="match status" value="1"/>
</dbReference>
<dbReference type="EMBL" id="UINC01051056">
    <property type="protein sequence ID" value="SVB64754.1"/>
    <property type="molecule type" value="Genomic_DNA"/>
</dbReference>
<sequence>MNNTQKTESLPRACLVLPTYNEAENIEPLIKEIFAAQLNIDTHRLHVIVVDDHSPDGTADIVEQQMKTYPRLHLVSGIKTGLGDAYKRGFSFALETFNPDLLLQMDADGQHDPKLIPQFINLTNKDYDLVIGSRFAVGGIIPNLTIWRRFLAVFGNLLVRFVGGITNIKDCTSGFRCIKADLVPKCNLGVFSTRGYSFQSSLIYELLRNGAKPIEIPIVFETRTKGRSKLSYSDQIEFVFNLTKIAYRNSGEFIKYCCVGMIGVMVNTLAYILFTRYFQFSIEIAPLMSMESAIISNFLLNNYWTFTNRPQKLSFFRKMLNFHLAAGFTGLVFYYLLFLFLTQVLGLNDMFSIIISIFMGTVSNYSINSYWTWSKKINH</sequence>
<keyword evidence="6 8" id="KW-1133">Transmembrane helix</keyword>
<evidence type="ECO:0000256" key="8">
    <source>
        <dbReference type="SAM" id="Phobius"/>
    </source>
</evidence>
<comment type="subcellular location">
    <subcellularLocation>
        <location evidence="1">Membrane</location>
        <topology evidence="1">Multi-pass membrane protein</topology>
    </subcellularLocation>
</comment>
<keyword evidence="7 8" id="KW-0472">Membrane</keyword>
<dbReference type="InterPro" id="IPR001173">
    <property type="entry name" value="Glyco_trans_2-like"/>
</dbReference>
<dbReference type="SUPFAM" id="SSF53448">
    <property type="entry name" value="Nucleotide-diphospho-sugar transferases"/>
    <property type="match status" value="1"/>
</dbReference>
<feature type="transmembrane region" description="Helical" evidence="8">
    <location>
        <begin position="353"/>
        <end position="373"/>
    </location>
</feature>